<feature type="region of interest" description="Disordered" evidence="1">
    <location>
        <begin position="29"/>
        <end position="65"/>
    </location>
</feature>
<feature type="compositionally biased region" description="Polar residues" evidence="1">
    <location>
        <begin position="41"/>
        <end position="51"/>
    </location>
</feature>
<gene>
    <name evidence="3" type="ORF">Zm00014a_007958</name>
</gene>
<sequence>VRGSGKSDREGFYASARWLHAQHPRTLALNAAPSPSLATSRTSPSCSTESCTARCPPGPQARRHA</sequence>
<dbReference type="AlphaFoldDB" id="A0A3L6DED4"/>
<evidence type="ECO:0000313" key="4">
    <source>
        <dbReference type="Proteomes" id="UP000251960"/>
    </source>
</evidence>
<dbReference type="EMBL" id="NCVQ01000010">
    <property type="protein sequence ID" value="PWZ06986.1"/>
    <property type="molecule type" value="Genomic_DNA"/>
</dbReference>
<accession>A0A3L6DED4</accession>
<feature type="compositionally biased region" description="Low complexity" evidence="1">
    <location>
        <begin position="29"/>
        <end position="40"/>
    </location>
</feature>
<organism evidence="3 4">
    <name type="scientific">Zea mays</name>
    <name type="common">Maize</name>
    <dbReference type="NCBI Taxonomy" id="4577"/>
    <lineage>
        <taxon>Eukaryota</taxon>
        <taxon>Viridiplantae</taxon>
        <taxon>Streptophyta</taxon>
        <taxon>Embryophyta</taxon>
        <taxon>Tracheophyta</taxon>
        <taxon>Spermatophyta</taxon>
        <taxon>Magnoliopsida</taxon>
        <taxon>Liliopsida</taxon>
        <taxon>Poales</taxon>
        <taxon>Poaceae</taxon>
        <taxon>PACMAD clade</taxon>
        <taxon>Panicoideae</taxon>
        <taxon>Andropogonodae</taxon>
        <taxon>Andropogoneae</taxon>
        <taxon>Tripsacinae</taxon>
        <taxon>Zea</taxon>
    </lineage>
</organism>
<dbReference type="Proteomes" id="UP000251960">
    <property type="component" value="Chromosome 9"/>
</dbReference>
<name>A0A3L6DED4_MAIZE</name>
<dbReference type="InterPro" id="IPR058580">
    <property type="entry name" value="DUF2828"/>
</dbReference>
<proteinExistence type="predicted"/>
<evidence type="ECO:0000313" key="3">
    <source>
        <dbReference type="EMBL" id="PWZ06986.1"/>
    </source>
</evidence>
<protein>
    <recommendedName>
        <fullName evidence="2">DUF2828 domain-containing protein</fullName>
    </recommendedName>
</protein>
<feature type="domain" description="DUF2828" evidence="2">
    <location>
        <begin position="1"/>
        <end position="32"/>
    </location>
</feature>
<comment type="caution">
    <text evidence="3">The sequence shown here is derived from an EMBL/GenBank/DDBJ whole genome shotgun (WGS) entry which is preliminary data.</text>
</comment>
<evidence type="ECO:0000259" key="2">
    <source>
        <dbReference type="Pfam" id="PF11443"/>
    </source>
</evidence>
<feature type="non-terminal residue" evidence="3">
    <location>
        <position position="1"/>
    </location>
</feature>
<reference evidence="3 4" key="1">
    <citation type="journal article" date="2018" name="Nat. Genet.">
        <title>Extensive intraspecific gene order and gene structural variations between Mo17 and other maize genomes.</title>
        <authorList>
            <person name="Sun S."/>
            <person name="Zhou Y."/>
            <person name="Chen J."/>
            <person name="Shi J."/>
            <person name="Zhao H."/>
            <person name="Zhao H."/>
            <person name="Song W."/>
            <person name="Zhang M."/>
            <person name="Cui Y."/>
            <person name="Dong X."/>
            <person name="Liu H."/>
            <person name="Ma X."/>
            <person name="Jiao Y."/>
            <person name="Wang B."/>
            <person name="Wei X."/>
            <person name="Stein J.C."/>
            <person name="Glaubitz J.C."/>
            <person name="Lu F."/>
            <person name="Yu G."/>
            <person name="Liang C."/>
            <person name="Fengler K."/>
            <person name="Li B."/>
            <person name="Rafalski A."/>
            <person name="Schnable P.S."/>
            <person name="Ware D.H."/>
            <person name="Buckler E.S."/>
            <person name="Lai J."/>
        </authorList>
    </citation>
    <scope>NUCLEOTIDE SEQUENCE [LARGE SCALE GENOMIC DNA]</scope>
    <source>
        <strain evidence="4">cv. Missouri 17</strain>
        <tissue evidence="3">Seedling</tissue>
    </source>
</reference>
<dbReference type="Pfam" id="PF11443">
    <property type="entry name" value="DUF2828"/>
    <property type="match status" value="1"/>
</dbReference>
<evidence type="ECO:0000256" key="1">
    <source>
        <dbReference type="SAM" id="MobiDB-lite"/>
    </source>
</evidence>